<name>A0ABR0BES4_PURLI</name>
<comment type="caution">
    <text evidence="18">The sequence shown here is derived from an EMBL/GenBank/DDBJ whole genome shotgun (WGS) entry which is preliminary data.</text>
</comment>
<reference evidence="18 19" key="1">
    <citation type="journal article" date="2024" name="Microbiol. Resour. Announc.">
        <title>Genome annotations for the ascomycete fungi Trichoderma harzianum, Trichoderma aggressivum, and Purpureocillium lilacinum.</title>
        <authorList>
            <person name="Beijen E.P.W."/>
            <person name="Ohm R.A."/>
        </authorList>
    </citation>
    <scope>NUCLEOTIDE SEQUENCE [LARGE SCALE GENOMIC DNA]</scope>
    <source>
        <strain evidence="18 19">CBS 150709</strain>
    </source>
</reference>
<dbReference type="InterPro" id="IPR038275">
    <property type="entry name" value="Nuf2_N_sf"/>
</dbReference>
<keyword evidence="19" id="KW-1185">Reference proteome</keyword>
<keyword evidence="8" id="KW-0498">Mitosis</keyword>
<evidence type="ECO:0000256" key="12">
    <source>
        <dbReference type="ARBA" id="ARBA00023306"/>
    </source>
</evidence>
<accession>A0ABR0BES4</accession>
<proteinExistence type="inferred from homology"/>
<evidence type="ECO:0000256" key="5">
    <source>
        <dbReference type="ARBA" id="ARBA00017594"/>
    </source>
</evidence>
<evidence type="ECO:0000313" key="19">
    <source>
        <dbReference type="Proteomes" id="UP001287286"/>
    </source>
</evidence>
<evidence type="ECO:0000256" key="15">
    <source>
        <dbReference type="SAM" id="MobiDB-lite"/>
    </source>
</evidence>
<organism evidence="18 19">
    <name type="scientific">Purpureocillium lilacinum</name>
    <name type="common">Paecilomyces lilacinus</name>
    <dbReference type="NCBI Taxonomy" id="33203"/>
    <lineage>
        <taxon>Eukaryota</taxon>
        <taxon>Fungi</taxon>
        <taxon>Dikarya</taxon>
        <taxon>Ascomycota</taxon>
        <taxon>Pezizomycotina</taxon>
        <taxon>Sordariomycetes</taxon>
        <taxon>Hypocreomycetidae</taxon>
        <taxon>Hypocreales</taxon>
        <taxon>Ophiocordycipitaceae</taxon>
        <taxon>Purpureocillium</taxon>
    </lineage>
</organism>
<evidence type="ECO:0000256" key="11">
    <source>
        <dbReference type="ARBA" id="ARBA00023242"/>
    </source>
</evidence>
<keyword evidence="9" id="KW-0995">Kinetochore</keyword>
<dbReference type="Pfam" id="PF03800">
    <property type="entry name" value="Nuf2"/>
    <property type="match status" value="1"/>
</dbReference>
<keyword evidence="12" id="KW-0131">Cell cycle</keyword>
<keyword evidence="13" id="KW-0137">Centromere</keyword>
<comment type="similarity">
    <text evidence="4">Belongs to the NUF2 family.</text>
</comment>
<evidence type="ECO:0000256" key="8">
    <source>
        <dbReference type="ARBA" id="ARBA00022776"/>
    </source>
</evidence>
<dbReference type="InterPro" id="IPR041112">
    <property type="entry name" value="Nuf2_DHR10-like"/>
</dbReference>
<comment type="function">
    <text evidence="1">Acts as a component of the essential kinetochore-associated NDC80 complex, which is required for chromosome segregation and spindle checkpoint activity.</text>
</comment>
<keyword evidence="6" id="KW-0158">Chromosome</keyword>
<evidence type="ECO:0000256" key="3">
    <source>
        <dbReference type="ARBA" id="ARBA00004629"/>
    </source>
</evidence>
<comment type="subcellular location">
    <subcellularLocation>
        <location evidence="3">Chromosome</location>
        <location evidence="3">Centromere</location>
        <location evidence="3">Kinetochore</location>
    </subcellularLocation>
    <subcellularLocation>
        <location evidence="2">Nucleus</location>
    </subcellularLocation>
</comment>
<feature type="region of interest" description="Disordered" evidence="15">
    <location>
        <begin position="333"/>
        <end position="355"/>
    </location>
</feature>
<dbReference type="PANTHER" id="PTHR21650:SF2">
    <property type="entry name" value="KINETOCHORE PROTEIN NUF2"/>
    <property type="match status" value="1"/>
</dbReference>
<gene>
    <name evidence="18" type="ORF">Purlil1_13310</name>
</gene>
<evidence type="ECO:0000256" key="10">
    <source>
        <dbReference type="ARBA" id="ARBA00023054"/>
    </source>
</evidence>
<feature type="compositionally biased region" description="Polar residues" evidence="15">
    <location>
        <begin position="1"/>
        <end position="16"/>
    </location>
</feature>
<feature type="coiled-coil region" evidence="14">
    <location>
        <begin position="382"/>
        <end position="448"/>
    </location>
</feature>
<protein>
    <recommendedName>
        <fullName evidence="5">Probable kinetochore protein NUF2</fullName>
    </recommendedName>
</protein>
<keyword evidence="11" id="KW-0539">Nucleus</keyword>
<evidence type="ECO:0000256" key="9">
    <source>
        <dbReference type="ARBA" id="ARBA00022838"/>
    </source>
</evidence>
<feature type="domain" description="Kinetochore protein Nuf2 N-terminal" evidence="16">
    <location>
        <begin position="27"/>
        <end position="165"/>
    </location>
</feature>
<evidence type="ECO:0000256" key="7">
    <source>
        <dbReference type="ARBA" id="ARBA00022618"/>
    </source>
</evidence>
<dbReference type="Proteomes" id="UP001287286">
    <property type="component" value="Unassembled WGS sequence"/>
</dbReference>
<dbReference type="PANTHER" id="PTHR21650">
    <property type="entry name" value="MEMBRALIN/KINETOCHORE PROTEIN NUF2"/>
    <property type="match status" value="1"/>
</dbReference>
<evidence type="ECO:0000313" key="18">
    <source>
        <dbReference type="EMBL" id="KAK4071804.1"/>
    </source>
</evidence>
<evidence type="ECO:0000256" key="14">
    <source>
        <dbReference type="SAM" id="Coils"/>
    </source>
</evidence>
<dbReference type="InterPro" id="IPR005549">
    <property type="entry name" value="Kinetochore_Nuf2_N"/>
</dbReference>
<feature type="domain" description="Nuf2 DHR10-like" evidence="17">
    <location>
        <begin position="280"/>
        <end position="394"/>
    </location>
</feature>
<dbReference type="Gene3D" id="1.10.418.60">
    <property type="entry name" value="Ncd80 complex, Nuf2 subunit"/>
    <property type="match status" value="1"/>
</dbReference>
<keyword evidence="10 14" id="KW-0175">Coiled coil</keyword>
<evidence type="ECO:0000256" key="2">
    <source>
        <dbReference type="ARBA" id="ARBA00004123"/>
    </source>
</evidence>
<sequence length="462" mass="53066">MASNSRTGFIPATQQQDRSRQNVEEADAFMRLPDREIAGCIVDIGLDFKVADLRTPKPDQIQSIFERFVSLLLNATPTTVEPAMRAAAEDVCGDHAGIFSNTSSLLGFWQSLRIVLDACGVSDFTLNDLYHPTYERVAKVFSYLINFVRFRQSHIRVIDEHLHKTAAIRSRIERLRAENHDNRARLENGHREREAAAKQVHDGTKRNEALKARLLELRDKQKELAERLTKAKADKSVLRGSLDQQSHQKSILQKENASLRSYLAQTPSTVQNKLAELREILESARVQIDALDRRTRALQTSADSFETVSTDVAACIKILDEIAAKLDKEKEEMERNAKQRDALSQSGKEARGLEQTEQILRKQVSKWDERTQKLREQSRHKASIAREKMHQLRATHKRLTTEHAQKTKEMETRRVRIEQTERKMLGLKENLENEIHAAYDEYLKMEAHIKLYIAEMEQAIGQ</sequence>
<evidence type="ECO:0000259" key="16">
    <source>
        <dbReference type="Pfam" id="PF03800"/>
    </source>
</evidence>
<dbReference type="Pfam" id="PF18595">
    <property type="entry name" value="Nuf2_DHR10-like"/>
    <property type="match status" value="1"/>
</dbReference>
<evidence type="ECO:0000259" key="17">
    <source>
        <dbReference type="Pfam" id="PF18595"/>
    </source>
</evidence>
<keyword evidence="7" id="KW-0132">Cell division</keyword>
<feature type="region of interest" description="Disordered" evidence="15">
    <location>
        <begin position="1"/>
        <end position="21"/>
    </location>
</feature>
<evidence type="ECO:0000256" key="1">
    <source>
        <dbReference type="ARBA" id="ARBA00002772"/>
    </source>
</evidence>
<feature type="coiled-coil region" evidence="14">
    <location>
        <begin position="207"/>
        <end position="234"/>
    </location>
</feature>
<dbReference type="EMBL" id="JAWRVI010000198">
    <property type="protein sequence ID" value="KAK4071804.1"/>
    <property type="molecule type" value="Genomic_DNA"/>
</dbReference>
<evidence type="ECO:0000256" key="4">
    <source>
        <dbReference type="ARBA" id="ARBA00005498"/>
    </source>
</evidence>
<evidence type="ECO:0000256" key="6">
    <source>
        <dbReference type="ARBA" id="ARBA00022454"/>
    </source>
</evidence>
<evidence type="ECO:0000256" key="13">
    <source>
        <dbReference type="ARBA" id="ARBA00023328"/>
    </source>
</evidence>